<dbReference type="GO" id="GO:0016020">
    <property type="term" value="C:membrane"/>
    <property type="evidence" value="ECO:0007669"/>
    <property type="project" value="UniProtKB-SubCell"/>
</dbReference>
<feature type="transmembrane region" description="Helical" evidence="1">
    <location>
        <begin position="189"/>
        <end position="205"/>
    </location>
</feature>
<reference evidence="2 3" key="1">
    <citation type="submission" date="2018-01" db="EMBL/GenBank/DDBJ databases">
        <title>Glutamicibacter soli strain NHPC-3 Whole genome sequence and assembly.</title>
        <authorList>
            <person name="Choudhury P."/>
            <person name="Gupta D."/>
            <person name="Sengupta K."/>
            <person name="Jawed A."/>
            <person name="Sultana N."/>
            <person name="Saha P."/>
        </authorList>
    </citation>
    <scope>NUCLEOTIDE SEQUENCE [LARGE SCALE GENOMIC DNA]</scope>
    <source>
        <strain evidence="2 3">NHPC-3</strain>
    </source>
</reference>
<keyword evidence="1" id="KW-1133">Transmembrane helix</keyword>
<keyword evidence="1" id="KW-0812">Transmembrane</keyword>
<evidence type="ECO:0000313" key="2">
    <source>
        <dbReference type="EMBL" id="RBM00566.1"/>
    </source>
</evidence>
<feature type="transmembrane region" description="Helical" evidence="1">
    <location>
        <begin position="20"/>
        <end position="40"/>
    </location>
</feature>
<gene>
    <name evidence="2" type="ORF">C1H84_11530</name>
</gene>
<name>A0A365YCY9_9MICC</name>
<feature type="transmembrane region" description="Helical" evidence="1">
    <location>
        <begin position="45"/>
        <end position="63"/>
    </location>
</feature>
<proteinExistence type="predicted"/>
<evidence type="ECO:0008006" key="4">
    <source>
        <dbReference type="Google" id="ProtNLM"/>
    </source>
</evidence>
<keyword evidence="3" id="KW-1185">Reference proteome</keyword>
<feature type="transmembrane region" description="Helical" evidence="1">
    <location>
        <begin position="166"/>
        <end position="183"/>
    </location>
</feature>
<dbReference type="AlphaFoldDB" id="A0A365YCY9"/>
<evidence type="ECO:0000313" key="3">
    <source>
        <dbReference type="Proteomes" id="UP000252167"/>
    </source>
</evidence>
<organism evidence="2 3">
    <name type="scientific">Glutamicibacter soli</name>
    <dbReference type="NCBI Taxonomy" id="453836"/>
    <lineage>
        <taxon>Bacteria</taxon>
        <taxon>Bacillati</taxon>
        <taxon>Actinomycetota</taxon>
        <taxon>Actinomycetes</taxon>
        <taxon>Micrococcales</taxon>
        <taxon>Micrococcaceae</taxon>
        <taxon>Glutamicibacter</taxon>
    </lineage>
</organism>
<dbReference type="Proteomes" id="UP000252167">
    <property type="component" value="Unassembled WGS sequence"/>
</dbReference>
<protein>
    <recommendedName>
        <fullName evidence="4">Nicotinamide riboside transporter PnuC</fullName>
    </recommendedName>
</protein>
<dbReference type="EMBL" id="POAF01000005">
    <property type="protein sequence ID" value="RBM00566.1"/>
    <property type="molecule type" value="Genomic_DNA"/>
</dbReference>
<dbReference type="GO" id="GO:0034257">
    <property type="term" value="F:nicotinamide riboside transmembrane transporter activity"/>
    <property type="evidence" value="ECO:0007669"/>
    <property type="project" value="InterPro"/>
</dbReference>
<feature type="transmembrane region" description="Helical" evidence="1">
    <location>
        <begin position="142"/>
        <end position="159"/>
    </location>
</feature>
<feature type="transmembrane region" description="Helical" evidence="1">
    <location>
        <begin position="69"/>
        <end position="87"/>
    </location>
</feature>
<keyword evidence="1" id="KW-0472">Membrane</keyword>
<comment type="caution">
    <text evidence="2">The sequence shown here is derived from an EMBL/GenBank/DDBJ whole genome shotgun (WGS) entry which is preliminary data.</text>
</comment>
<feature type="transmembrane region" description="Helical" evidence="1">
    <location>
        <begin position="107"/>
        <end position="130"/>
    </location>
</feature>
<evidence type="ECO:0000256" key="1">
    <source>
        <dbReference type="SAM" id="Phobius"/>
    </source>
</evidence>
<sequence length="242" mass="26517">MVESIIDSLFQLSLSTSSGVQILLFAISALFVVIAALLLAHRNDLGWWALIMAVFSGPIISAMKYDLYALFYGVPLLLLAIFGLWRFSRFELKGKFIRMVTRTQLTVTSVVGLLAGIILLVALHFNVFLFNGSYLSATPEVWAMYVSDAVIFASFVLIARGVRSGWLLLAAGAISYVVVYFLVSPMLGMLGLYVFTALAALYGWYQWRALPAASQPEPTQEEIALEAAAKAALDKLNSADDK</sequence>
<accession>A0A365YCY9</accession>